<feature type="signal peptide" evidence="12">
    <location>
        <begin position="1"/>
        <end position="29"/>
    </location>
</feature>
<comment type="caution">
    <text evidence="13">The sequence shown here is derived from an EMBL/GenBank/DDBJ whole genome shotgun (WGS) entry which is preliminary data.</text>
</comment>
<gene>
    <name evidence="13" type="ORF">MSPICULIGERA_LOCUS11764</name>
</gene>
<evidence type="ECO:0000256" key="4">
    <source>
        <dbReference type="ARBA" id="ARBA00022679"/>
    </source>
</evidence>
<protein>
    <recommendedName>
        <fullName evidence="15">Heparan sulfate 2-O-sulfotransferase</fullName>
    </recommendedName>
</protein>
<dbReference type="GO" id="GO:0004394">
    <property type="term" value="F:heparan sulfate 2-sulfotransferase activity"/>
    <property type="evidence" value="ECO:0007669"/>
    <property type="project" value="TreeGrafter"/>
</dbReference>
<evidence type="ECO:0000256" key="5">
    <source>
        <dbReference type="ARBA" id="ARBA00022692"/>
    </source>
</evidence>
<evidence type="ECO:0000256" key="11">
    <source>
        <dbReference type="ARBA" id="ARBA00023180"/>
    </source>
</evidence>
<keyword evidence="6" id="KW-0735">Signal-anchor</keyword>
<evidence type="ECO:0000256" key="3">
    <source>
        <dbReference type="ARBA" id="ARBA00011233"/>
    </source>
</evidence>
<keyword evidence="9" id="KW-0472">Membrane</keyword>
<dbReference type="InterPro" id="IPR027417">
    <property type="entry name" value="P-loop_NTPase"/>
</dbReference>
<dbReference type="SUPFAM" id="SSF52540">
    <property type="entry name" value="P-loop containing nucleoside triphosphate hydrolases"/>
    <property type="match status" value="1"/>
</dbReference>
<dbReference type="InterPro" id="IPR007734">
    <property type="entry name" value="Heparan_SO4_2-O-STrfase"/>
</dbReference>
<evidence type="ECO:0000256" key="1">
    <source>
        <dbReference type="ARBA" id="ARBA00004323"/>
    </source>
</evidence>
<keyword evidence="11" id="KW-0325">Glycoprotein</keyword>
<dbReference type="Proteomes" id="UP001177023">
    <property type="component" value="Unassembled WGS sequence"/>
</dbReference>
<dbReference type="EMBL" id="CATQJA010002618">
    <property type="protein sequence ID" value="CAJ0573405.1"/>
    <property type="molecule type" value="Genomic_DNA"/>
</dbReference>
<dbReference type="InterPro" id="IPR005331">
    <property type="entry name" value="Sulfotransferase"/>
</dbReference>
<evidence type="ECO:0000256" key="2">
    <source>
        <dbReference type="ARBA" id="ARBA00010569"/>
    </source>
</evidence>
<keyword evidence="5" id="KW-0812">Transmembrane</keyword>
<reference evidence="13" key="1">
    <citation type="submission" date="2023-06" db="EMBL/GenBank/DDBJ databases">
        <authorList>
            <person name="Delattre M."/>
        </authorList>
    </citation>
    <scope>NUCLEOTIDE SEQUENCE</scope>
    <source>
        <strain evidence="13">AF72</strain>
    </source>
</reference>
<keyword evidence="4" id="KW-0808">Transferase</keyword>
<feature type="chain" id="PRO_5041338083" description="Heparan sulfate 2-O-sulfotransferase" evidence="12">
    <location>
        <begin position="30"/>
        <end position="336"/>
    </location>
</feature>
<keyword evidence="12" id="KW-0732">Signal</keyword>
<dbReference type="GO" id="GO:0000139">
    <property type="term" value="C:Golgi membrane"/>
    <property type="evidence" value="ECO:0007669"/>
    <property type="project" value="UniProtKB-SubCell"/>
</dbReference>
<keyword evidence="7" id="KW-1133">Transmembrane helix</keyword>
<dbReference type="PANTHER" id="PTHR12129">
    <property type="entry name" value="HEPARAN SULFATE 2-O-SULFOTRANSFERASE"/>
    <property type="match status" value="1"/>
</dbReference>
<keyword evidence="14" id="KW-1185">Reference proteome</keyword>
<feature type="non-terminal residue" evidence="13">
    <location>
        <position position="336"/>
    </location>
</feature>
<dbReference type="GO" id="GO:0015012">
    <property type="term" value="P:heparan sulfate proteoglycan biosynthetic process"/>
    <property type="evidence" value="ECO:0007669"/>
    <property type="project" value="UniProtKB-ARBA"/>
</dbReference>
<proteinExistence type="inferred from homology"/>
<evidence type="ECO:0000256" key="12">
    <source>
        <dbReference type="SAM" id="SignalP"/>
    </source>
</evidence>
<evidence type="ECO:0000256" key="6">
    <source>
        <dbReference type="ARBA" id="ARBA00022968"/>
    </source>
</evidence>
<dbReference type="Pfam" id="PF03567">
    <property type="entry name" value="Sulfotransfer_2"/>
    <property type="match status" value="1"/>
</dbReference>
<dbReference type="AlphaFoldDB" id="A0AA36CR30"/>
<evidence type="ECO:0000256" key="10">
    <source>
        <dbReference type="ARBA" id="ARBA00023157"/>
    </source>
</evidence>
<organism evidence="13 14">
    <name type="scientific">Mesorhabditis spiculigera</name>
    <dbReference type="NCBI Taxonomy" id="96644"/>
    <lineage>
        <taxon>Eukaryota</taxon>
        <taxon>Metazoa</taxon>
        <taxon>Ecdysozoa</taxon>
        <taxon>Nematoda</taxon>
        <taxon>Chromadorea</taxon>
        <taxon>Rhabditida</taxon>
        <taxon>Rhabditina</taxon>
        <taxon>Rhabditomorpha</taxon>
        <taxon>Rhabditoidea</taxon>
        <taxon>Rhabditidae</taxon>
        <taxon>Mesorhabditinae</taxon>
        <taxon>Mesorhabditis</taxon>
    </lineage>
</organism>
<keyword evidence="10" id="KW-1015">Disulfide bond</keyword>
<keyword evidence="8" id="KW-0333">Golgi apparatus</keyword>
<name>A0AA36CR30_9BILA</name>
<evidence type="ECO:0008006" key="15">
    <source>
        <dbReference type="Google" id="ProtNLM"/>
    </source>
</evidence>
<dbReference type="PANTHER" id="PTHR12129:SF17">
    <property type="entry name" value="HEPARAN SULFATE 2-O-SULFOTRANSFERASE 1"/>
    <property type="match status" value="1"/>
</dbReference>
<comment type="subunit">
    <text evidence="3">Homotrimer.</text>
</comment>
<sequence length="336" mass="38863">MISLTRNQHLIINLCAIISLFLWVNHKLGQLADNGQPGNYGPVAKVSRRPGNIVIYNRVPKTGSTTFTNAVAYDMGKINGFTTIHLNMTKNRPVMSLPDQGTFSRNLTTWDEMLPIFIHGHVAYVDFERFGYAPPIYINLLREPLERLLSHYYFLRYGDNYRVGLKRSRAGNNETFDQCIRRSGKDCDVKQLWLQIPYFCGHHPFCSEVGNKLALETAKRHLVEKYLLVGTTDRIRDFIGLLDVTLPSYFRGALEHFDSLDENRAHLRSTKKKIEPADDTVILIKQTEAYQLEREFYDFAKEHFQAAFLKATNNTGNVDQLLRVPQYHYEKIKTFH</sequence>
<comment type="similarity">
    <text evidence="2">Belongs to the sulfotransferase 3 family.</text>
</comment>
<dbReference type="Gene3D" id="3.40.50.300">
    <property type="entry name" value="P-loop containing nucleotide triphosphate hydrolases"/>
    <property type="match status" value="1"/>
</dbReference>
<dbReference type="FunFam" id="3.40.50.300:FF:001418">
    <property type="entry name" value="Heparan sulfate 2-o-sulfotransferase"/>
    <property type="match status" value="1"/>
</dbReference>
<accession>A0AA36CR30</accession>
<evidence type="ECO:0000256" key="9">
    <source>
        <dbReference type="ARBA" id="ARBA00023136"/>
    </source>
</evidence>
<comment type="subcellular location">
    <subcellularLocation>
        <location evidence="1">Golgi apparatus membrane</location>
        <topology evidence="1">Single-pass type II membrane protein</topology>
    </subcellularLocation>
</comment>
<evidence type="ECO:0000313" key="14">
    <source>
        <dbReference type="Proteomes" id="UP001177023"/>
    </source>
</evidence>
<evidence type="ECO:0000313" key="13">
    <source>
        <dbReference type="EMBL" id="CAJ0573405.1"/>
    </source>
</evidence>
<evidence type="ECO:0000256" key="8">
    <source>
        <dbReference type="ARBA" id="ARBA00023034"/>
    </source>
</evidence>
<evidence type="ECO:0000256" key="7">
    <source>
        <dbReference type="ARBA" id="ARBA00022989"/>
    </source>
</evidence>